<reference evidence="3 4" key="1">
    <citation type="submission" date="2021-01" db="EMBL/GenBank/DDBJ databases">
        <title>Whole genome shotgun sequence of Asanoa siamensis NBRC 107932.</title>
        <authorList>
            <person name="Komaki H."/>
            <person name="Tamura T."/>
        </authorList>
    </citation>
    <scope>NUCLEOTIDE SEQUENCE [LARGE SCALE GENOMIC DNA]</scope>
    <source>
        <strain evidence="3 4">NBRC 107932</strain>
    </source>
</reference>
<keyword evidence="4" id="KW-1185">Reference proteome</keyword>
<gene>
    <name evidence="3" type="ORF">Asi02nite_45950</name>
</gene>
<feature type="domain" description="Activator of Hsp90 ATPase homologue 1/2-like C-terminal" evidence="2">
    <location>
        <begin position="38"/>
        <end position="142"/>
    </location>
</feature>
<dbReference type="SUPFAM" id="SSF55961">
    <property type="entry name" value="Bet v1-like"/>
    <property type="match status" value="1"/>
</dbReference>
<protein>
    <submittedName>
        <fullName evidence="3">Activator of HSP90 ATPase</fullName>
    </submittedName>
</protein>
<dbReference type="InterPro" id="IPR013538">
    <property type="entry name" value="ASHA1/2-like_C"/>
</dbReference>
<evidence type="ECO:0000256" key="1">
    <source>
        <dbReference type="ARBA" id="ARBA00006817"/>
    </source>
</evidence>
<dbReference type="Pfam" id="PF08327">
    <property type="entry name" value="AHSA1"/>
    <property type="match status" value="1"/>
</dbReference>
<dbReference type="RefSeq" id="WP_203715958.1">
    <property type="nucleotide sequence ID" value="NZ_BONE01000038.1"/>
</dbReference>
<evidence type="ECO:0000313" key="3">
    <source>
        <dbReference type="EMBL" id="GIF75077.1"/>
    </source>
</evidence>
<comment type="similarity">
    <text evidence="1">Belongs to the AHA1 family.</text>
</comment>
<comment type="caution">
    <text evidence="3">The sequence shown here is derived from an EMBL/GenBank/DDBJ whole genome shotgun (WGS) entry which is preliminary data.</text>
</comment>
<organism evidence="3 4">
    <name type="scientific">Asanoa siamensis</name>
    <dbReference type="NCBI Taxonomy" id="926357"/>
    <lineage>
        <taxon>Bacteria</taxon>
        <taxon>Bacillati</taxon>
        <taxon>Actinomycetota</taxon>
        <taxon>Actinomycetes</taxon>
        <taxon>Micromonosporales</taxon>
        <taxon>Micromonosporaceae</taxon>
        <taxon>Asanoa</taxon>
    </lineage>
</organism>
<dbReference type="Proteomes" id="UP000604117">
    <property type="component" value="Unassembled WGS sequence"/>
</dbReference>
<evidence type="ECO:0000259" key="2">
    <source>
        <dbReference type="Pfam" id="PF08327"/>
    </source>
</evidence>
<dbReference type="Gene3D" id="3.30.530.20">
    <property type="match status" value="1"/>
</dbReference>
<dbReference type="EMBL" id="BONE01000038">
    <property type="protein sequence ID" value="GIF75077.1"/>
    <property type="molecule type" value="Genomic_DNA"/>
</dbReference>
<accession>A0ABQ4CUW1</accession>
<evidence type="ECO:0000313" key="4">
    <source>
        <dbReference type="Proteomes" id="UP000604117"/>
    </source>
</evidence>
<dbReference type="InterPro" id="IPR023393">
    <property type="entry name" value="START-like_dom_sf"/>
</dbReference>
<sequence length="208" mass="21693">MIDIAQHLKAIHREVGTGPAAGGGGEEVRVTLRRTYQAPVADVWDAITDPDRVRRWFYPVSGDLRPGGSFQLEGNAGGEIRHCEPPHRLTITFGGPTSVVDLTLSPGAGDDTELAFTHTVPIEMAGSGAGALFVGPGWDGALLGLALFLAGEVFEDPIAAAGSPEVQEFSRGSIDEWVAVVEASGTATADETEAGRQMALAQFAPGQS</sequence>
<proteinExistence type="inferred from homology"/>
<name>A0ABQ4CUW1_9ACTN</name>